<keyword evidence="2" id="KW-1185">Reference proteome</keyword>
<accession>A0ABP3UU60</accession>
<dbReference type="Proteomes" id="UP001501510">
    <property type="component" value="Unassembled WGS sequence"/>
</dbReference>
<comment type="caution">
    <text evidence="1">The sequence shown here is derived from an EMBL/GenBank/DDBJ whole genome shotgun (WGS) entry which is preliminary data.</text>
</comment>
<gene>
    <name evidence="1" type="ORF">GCM10008906_22180</name>
</gene>
<dbReference type="RefSeq" id="WP_343761653.1">
    <property type="nucleotide sequence ID" value="NZ_BAAACG010000010.1"/>
</dbReference>
<name>A0ABP3UU60_9CLOT</name>
<organism evidence="1 2">
    <name type="scientific">Clostridium oceanicum</name>
    <dbReference type="NCBI Taxonomy" id="1543"/>
    <lineage>
        <taxon>Bacteria</taxon>
        <taxon>Bacillati</taxon>
        <taxon>Bacillota</taxon>
        <taxon>Clostridia</taxon>
        <taxon>Eubacteriales</taxon>
        <taxon>Clostridiaceae</taxon>
        <taxon>Clostridium</taxon>
    </lineage>
</organism>
<evidence type="ECO:0000313" key="1">
    <source>
        <dbReference type="EMBL" id="GAA0741251.1"/>
    </source>
</evidence>
<dbReference type="EMBL" id="BAAACG010000010">
    <property type="protein sequence ID" value="GAA0741251.1"/>
    <property type="molecule type" value="Genomic_DNA"/>
</dbReference>
<sequence length="98" mass="11571">MIYAKDITDLNHVKGILDNIRNNVVSCKNMYKKIPEEIVENITFQLCEIEEFIIGPQKCTATNIDKSRLRMMVYWEYVEGNCSFLEMVREIKKYEGDI</sequence>
<evidence type="ECO:0000313" key="2">
    <source>
        <dbReference type="Proteomes" id="UP001501510"/>
    </source>
</evidence>
<protein>
    <submittedName>
        <fullName evidence="1">Uncharacterized protein</fullName>
    </submittedName>
</protein>
<proteinExistence type="predicted"/>
<reference evidence="2" key="1">
    <citation type="journal article" date="2019" name="Int. J. Syst. Evol. Microbiol.">
        <title>The Global Catalogue of Microorganisms (GCM) 10K type strain sequencing project: providing services to taxonomists for standard genome sequencing and annotation.</title>
        <authorList>
            <consortium name="The Broad Institute Genomics Platform"/>
            <consortium name="The Broad Institute Genome Sequencing Center for Infectious Disease"/>
            <person name="Wu L."/>
            <person name="Ma J."/>
        </authorList>
    </citation>
    <scope>NUCLEOTIDE SEQUENCE [LARGE SCALE GENOMIC DNA]</scope>
    <source>
        <strain evidence="2">JCM 1407</strain>
    </source>
</reference>